<name>A0ABS7ACI0_9PROT</name>
<comment type="caution">
    <text evidence="1">The sequence shown here is derived from an EMBL/GenBank/DDBJ whole genome shotgun (WGS) entry which is preliminary data.</text>
</comment>
<proteinExistence type="predicted"/>
<reference evidence="1 2" key="1">
    <citation type="submission" date="2021-07" db="EMBL/GenBank/DDBJ databases">
        <authorList>
            <person name="So Y."/>
        </authorList>
    </citation>
    <scope>NUCLEOTIDE SEQUENCE [LARGE SCALE GENOMIC DNA]</scope>
    <source>
        <strain evidence="1 2">HJA6</strain>
    </source>
</reference>
<dbReference type="RefSeq" id="WP_219764616.1">
    <property type="nucleotide sequence ID" value="NZ_JAHYBZ010000007.1"/>
</dbReference>
<organism evidence="1 2">
    <name type="scientific">Roseomonas alba</name>
    <dbReference type="NCBI Taxonomy" id="2846776"/>
    <lineage>
        <taxon>Bacteria</taxon>
        <taxon>Pseudomonadati</taxon>
        <taxon>Pseudomonadota</taxon>
        <taxon>Alphaproteobacteria</taxon>
        <taxon>Acetobacterales</taxon>
        <taxon>Roseomonadaceae</taxon>
        <taxon>Roseomonas</taxon>
    </lineage>
</organism>
<sequence length="69" mass="7296">MHDPLVSALMAAGEAARRAMVLGHCCMASSGCAFPPRACAQSIARSAVAEFLQAKLDTITRIRAEARHV</sequence>
<gene>
    <name evidence="1" type="ORF">KPL78_19220</name>
</gene>
<evidence type="ECO:0000313" key="2">
    <source>
        <dbReference type="Proteomes" id="UP001196565"/>
    </source>
</evidence>
<accession>A0ABS7ACI0</accession>
<evidence type="ECO:0000313" key="1">
    <source>
        <dbReference type="EMBL" id="MBW6400000.1"/>
    </source>
</evidence>
<dbReference type="EMBL" id="JAHYBZ010000007">
    <property type="protein sequence ID" value="MBW6400000.1"/>
    <property type="molecule type" value="Genomic_DNA"/>
</dbReference>
<protein>
    <submittedName>
        <fullName evidence="1">Uncharacterized protein</fullName>
    </submittedName>
</protein>
<keyword evidence="2" id="KW-1185">Reference proteome</keyword>
<dbReference type="Proteomes" id="UP001196565">
    <property type="component" value="Unassembled WGS sequence"/>
</dbReference>